<dbReference type="Proteomes" id="UP001165960">
    <property type="component" value="Unassembled WGS sequence"/>
</dbReference>
<protein>
    <submittedName>
        <fullName evidence="1">Uncharacterized protein</fullName>
    </submittedName>
</protein>
<organism evidence="1 2">
    <name type="scientific">Entomophthora muscae</name>
    <dbReference type="NCBI Taxonomy" id="34485"/>
    <lineage>
        <taxon>Eukaryota</taxon>
        <taxon>Fungi</taxon>
        <taxon>Fungi incertae sedis</taxon>
        <taxon>Zoopagomycota</taxon>
        <taxon>Entomophthoromycotina</taxon>
        <taxon>Entomophthoromycetes</taxon>
        <taxon>Entomophthorales</taxon>
        <taxon>Entomophthoraceae</taxon>
        <taxon>Entomophthora</taxon>
    </lineage>
</organism>
<proteinExistence type="predicted"/>
<gene>
    <name evidence="1" type="ORF">DSO57_1026803</name>
</gene>
<accession>A0ACC2TDI2</accession>
<dbReference type="EMBL" id="QTSX02002999">
    <property type="protein sequence ID" value="KAJ9072516.1"/>
    <property type="molecule type" value="Genomic_DNA"/>
</dbReference>
<evidence type="ECO:0000313" key="1">
    <source>
        <dbReference type="EMBL" id="KAJ9072516.1"/>
    </source>
</evidence>
<sequence>MTQLSVASCTSGEAASDAGVLPSLGRECSACGQKRTENSLLWSTRAIDSNSLSNLKSRRLHYREFFPFQLYRLVISFQMVTSIRSRSIYHPVFSEYDEES</sequence>
<name>A0ACC2TDI2_9FUNG</name>
<evidence type="ECO:0000313" key="2">
    <source>
        <dbReference type="Proteomes" id="UP001165960"/>
    </source>
</evidence>
<keyword evidence="2" id="KW-1185">Reference proteome</keyword>
<reference evidence="1" key="1">
    <citation type="submission" date="2022-04" db="EMBL/GenBank/DDBJ databases">
        <title>Genome of the entomopathogenic fungus Entomophthora muscae.</title>
        <authorList>
            <person name="Elya C."/>
            <person name="Lovett B.R."/>
            <person name="Lee E."/>
            <person name="Macias A.M."/>
            <person name="Hajek A.E."/>
            <person name="De Bivort B.L."/>
            <person name="Kasson M.T."/>
            <person name="De Fine Licht H.H."/>
            <person name="Stajich J.E."/>
        </authorList>
    </citation>
    <scope>NUCLEOTIDE SEQUENCE</scope>
    <source>
        <strain evidence="1">Berkeley</strain>
    </source>
</reference>
<comment type="caution">
    <text evidence="1">The sequence shown here is derived from an EMBL/GenBank/DDBJ whole genome shotgun (WGS) entry which is preliminary data.</text>
</comment>